<dbReference type="SUPFAM" id="SSF53955">
    <property type="entry name" value="Lysozyme-like"/>
    <property type="match status" value="1"/>
</dbReference>
<gene>
    <name evidence="2" type="ORF">PX52LOC_06413</name>
</gene>
<dbReference type="Gene3D" id="1.10.530.10">
    <property type="match status" value="1"/>
</dbReference>
<accession>A0A5C1AQ92</accession>
<dbReference type="EMBL" id="CP042425">
    <property type="protein sequence ID" value="QEL19344.1"/>
    <property type="molecule type" value="Genomic_DNA"/>
</dbReference>
<name>A0A5C1AQ92_9BACT</name>
<evidence type="ECO:0000256" key="1">
    <source>
        <dbReference type="SAM" id="MobiDB-lite"/>
    </source>
</evidence>
<evidence type="ECO:0000313" key="2">
    <source>
        <dbReference type="EMBL" id="QEL19344.1"/>
    </source>
</evidence>
<evidence type="ECO:0000313" key="3">
    <source>
        <dbReference type="Proteomes" id="UP000324974"/>
    </source>
</evidence>
<dbReference type="Proteomes" id="UP000324974">
    <property type="component" value="Chromosome"/>
</dbReference>
<dbReference type="InterPro" id="IPR023346">
    <property type="entry name" value="Lysozyme-like_dom_sf"/>
</dbReference>
<dbReference type="AlphaFoldDB" id="A0A5C1AQ92"/>
<protein>
    <submittedName>
        <fullName evidence="2">Uncharacterized protein</fullName>
    </submittedName>
</protein>
<dbReference type="KEGG" id="lrs:PX52LOC_06413"/>
<feature type="compositionally biased region" description="Low complexity" evidence="1">
    <location>
        <begin position="9"/>
        <end position="20"/>
    </location>
</feature>
<feature type="region of interest" description="Disordered" evidence="1">
    <location>
        <begin position="1"/>
        <end position="48"/>
    </location>
</feature>
<dbReference type="RefSeq" id="WP_149113744.1">
    <property type="nucleotide sequence ID" value="NZ_CP042425.1"/>
</dbReference>
<proteinExistence type="predicted"/>
<organism evidence="2 3">
    <name type="scientific">Limnoglobus roseus</name>
    <dbReference type="NCBI Taxonomy" id="2598579"/>
    <lineage>
        <taxon>Bacteria</taxon>
        <taxon>Pseudomonadati</taxon>
        <taxon>Planctomycetota</taxon>
        <taxon>Planctomycetia</taxon>
        <taxon>Gemmatales</taxon>
        <taxon>Gemmataceae</taxon>
        <taxon>Limnoglobus</taxon>
    </lineage>
</organism>
<sequence length="883" mass="92491">MGGPWEKYQQAAPADSQADAGPWTKYQQTSTPVPSPKSDENAAQPDDSIAGGIYRGLAGRGVGIIQTLDDLSGQNILSPAYREAAGRFAKQLKDEGKGTGLKGVVTEAIGDPANWINPTGMGMVKAGAVMGGASAITAPQEDDTGIGNRLEEGATGAAVGAIAAPIIGRATGAVGDAAQYLANKTGLTGAVTGILQKYGRNPSGTALYQAAQDAGLSIKGKTPQEIHSDLQNWLAQNINQIADGVSTKPLNSLGATMQVADAVSNASKASSNAYADAYKAADGQTLTAPEVLDSLDSLIAAAEKNAAPGTSDNQALIKLRALRDSILPQETPVKGGGGATGRRSPVTVTDRVDTVLPNDSTASSLDNYSIGYPTRRRTDEITREVKSGYELPITASNSPASRAVPNIDYATGTPIRRDGTVGVADLLDLRKILNEGFDPSRYATSGDAKVGEFASTIRAALSKAGDANPEFGQKLADADALHSEVSRTLKANEVLDKMFTPEDYQAFKALDRGQPLPDATRQRAAGLLDNIKTPDDLAAITRGLNGGTANALRAAKFRQLMQDSGLTDLNLDENYDLIKASLRNDPAALKLLEDSKVLTDELNRRGVPTDPDFSEKSSRLGEAGRAVWSALSGHPLYAIKHALGAFNPPPTGEQQQLTRFASDLAMGVPNATAVRDVAGAAGRMLGNASADTLGRGYGQDAGQPTRVTIRPQDDLPPVNLPQVAPVTLDEDPAPPSLIDRMTQAESSGNVNAKNPKGSASGILGFTDGTWALAVAKWGKQTGLTLKDKNNPEAQAVMGNLLAQDNARILNKKLGREPTDGEVYAAHFLGAGDAAKLIAAQGTGKDAVLLFPRKVINDNRPIFFDKKRPRSVEEVYALLNEKVS</sequence>
<keyword evidence="3" id="KW-1185">Reference proteome</keyword>
<dbReference type="OrthoDB" id="8477976at2"/>
<reference evidence="3" key="1">
    <citation type="submission" date="2019-08" db="EMBL/GenBank/DDBJ databases">
        <title>Limnoglobus roseus gen. nov., sp. nov., a novel freshwater planctomycete with a giant genome from the family Gemmataceae.</title>
        <authorList>
            <person name="Kulichevskaya I.S."/>
            <person name="Naumoff D.G."/>
            <person name="Miroshnikov K."/>
            <person name="Ivanova A."/>
            <person name="Philippov D.A."/>
            <person name="Hakobyan A."/>
            <person name="Rijpstra I.C."/>
            <person name="Sinninghe Damste J.S."/>
            <person name="Liesack W."/>
            <person name="Dedysh S.N."/>
        </authorList>
    </citation>
    <scope>NUCLEOTIDE SEQUENCE [LARGE SCALE GENOMIC DNA]</scope>
    <source>
        <strain evidence="3">PX52</strain>
    </source>
</reference>